<protein>
    <submittedName>
        <fullName evidence="2">Putative transmembrane protein</fullName>
    </submittedName>
</protein>
<keyword evidence="1" id="KW-1133">Transmembrane helix</keyword>
<dbReference type="AlphaFoldDB" id="A0A0S4V4S5"/>
<proteinExistence type="predicted"/>
<reference evidence="2" key="1">
    <citation type="submission" date="2015-10" db="EMBL/GenBank/DDBJ databases">
        <authorList>
            <person name="Gilbert D.G."/>
        </authorList>
    </citation>
    <scope>NUCLEOTIDE SEQUENCE</scope>
    <source>
        <strain evidence="2">Phyl III-seqv23</strain>
    </source>
</reference>
<organism evidence="2">
    <name type="scientific">Ralstonia solanacearum</name>
    <name type="common">Pseudomonas solanacearum</name>
    <dbReference type="NCBI Taxonomy" id="305"/>
    <lineage>
        <taxon>Bacteria</taxon>
        <taxon>Pseudomonadati</taxon>
        <taxon>Pseudomonadota</taxon>
        <taxon>Betaproteobacteria</taxon>
        <taxon>Burkholderiales</taxon>
        <taxon>Burkholderiaceae</taxon>
        <taxon>Ralstonia</taxon>
        <taxon>Ralstonia solanacearum species complex</taxon>
    </lineage>
</organism>
<keyword evidence="1 2" id="KW-0812">Transmembrane</keyword>
<evidence type="ECO:0000313" key="2">
    <source>
        <dbReference type="EMBL" id="CUV29238.1"/>
    </source>
</evidence>
<keyword evidence="1" id="KW-0472">Membrane</keyword>
<feature type="transmembrane region" description="Helical" evidence="1">
    <location>
        <begin position="7"/>
        <end position="25"/>
    </location>
</feature>
<sequence>MRRRIKASWTAILVFALVGAGYLWMYRFEPLLSGEAGSDVFVWDRWRHRVCALTDRGEATELRCDNAMETDGGSVGNAGGGSDVSTRVRMRDTLYHKL</sequence>
<gene>
    <name evidence="2" type="ORF">RUN1985_v1_300005</name>
</gene>
<accession>A0A0S4V4S5</accession>
<dbReference type="EMBL" id="LN899824">
    <property type="protein sequence ID" value="CUV29238.1"/>
    <property type="molecule type" value="Genomic_DNA"/>
</dbReference>
<evidence type="ECO:0000256" key="1">
    <source>
        <dbReference type="SAM" id="Phobius"/>
    </source>
</evidence>
<name>A0A0S4V4S5_RALSL</name>